<dbReference type="AlphaFoldDB" id="J9EYN5"/>
<keyword evidence="1" id="KW-0812">Transmembrane</keyword>
<evidence type="ECO:0000313" key="2">
    <source>
        <dbReference type="EMBL" id="EJW82312.1"/>
    </source>
</evidence>
<dbReference type="EMBL" id="ADBV01002973">
    <property type="protein sequence ID" value="EJW82312.1"/>
    <property type="molecule type" value="Genomic_DNA"/>
</dbReference>
<feature type="transmembrane region" description="Helical" evidence="1">
    <location>
        <begin position="7"/>
        <end position="25"/>
    </location>
</feature>
<sequence>MKRYKRVFLYYKLAQFLAALYIRWFRKNPSQYIRMHHKSQRISIRGKHCRYGYQSSGTIIWIGCRYAFLITANKKDVKKIVVKNRNNNNQKMTIYPVEIYPILCDEPVAFIDELSAFNLSNRKFHLDDILIETSCSSDIVDEAEPCISCGVHIALIITSFYDPLSDYSDELREYFQTPRNNFFPEPGEPLRSMIRVGEDVFNLQLASIREEIRRAIPRNCSGT</sequence>
<evidence type="ECO:0000256" key="1">
    <source>
        <dbReference type="SAM" id="Phobius"/>
    </source>
</evidence>
<gene>
    <name evidence="2" type="ORF">WUBG_06773</name>
</gene>
<reference evidence="3" key="1">
    <citation type="submission" date="2012-08" db="EMBL/GenBank/DDBJ databases">
        <title>The Genome Sequence of Wuchereria bancrofti.</title>
        <authorList>
            <person name="Nutman T.B."/>
            <person name="Fink D.L."/>
            <person name="Russ C."/>
            <person name="Young S."/>
            <person name="Zeng Q."/>
            <person name="Koehrsen M."/>
            <person name="Alvarado L."/>
            <person name="Berlin A."/>
            <person name="Chapman S.B."/>
            <person name="Chen Z."/>
            <person name="Freedman E."/>
            <person name="Gellesch M."/>
            <person name="Goldberg J."/>
            <person name="Griggs A."/>
            <person name="Gujja S."/>
            <person name="Heilman E.R."/>
            <person name="Heiman D."/>
            <person name="Hepburn T."/>
            <person name="Howarth C."/>
            <person name="Jen D."/>
            <person name="Larson L."/>
            <person name="Lewis B."/>
            <person name="Mehta T."/>
            <person name="Park D."/>
            <person name="Pearson M."/>
            <person name="Roberts A."/>
            <person name="Saif S."/>
            <person name="Shea T."/>
            <person name="Shenoy N."/>
            <person name="Sisk P."/>
            <person name="Stolte C."/>
            <person name="Sykes S."/>
            <person name="Walk T."/>
            <person name="White J."/>
            <person name="Yandava C."/>
            <person name="Haas B."/>
            <person name="Henn M.R."/>
            <person name="Nusbaum C."/>
            <person name="Birren B."/>
        </authorList>
    </citation>
    <scope>NUCLEOTIDE SEQUENCE [LARGE SCALE GENOMIC DNA]</scope>
    <source>
        <strain evidence="3">NA</strain>
    </source>
</reference>
<accession>J9EYN5</accession>
<comment type="caution">
    <text evidence="2">The sequence shown here is derived from an EMBL/GenBank/DDBJ whole genome shotgun (WGS) entry which is preliminary data.</text>
</comment>
<proteinExistence type="predicted"/>
<organism evidence="2 3">
    <name type="scientific">Wuchereria bancrofti</name>
    <dbReference type="NCBI Taxonomy" id="6293"/>
    <lineage>
        <taxon>Eukaryota</taxon>
        <taxon>Metazoa</taxon>
        <taxon>Ecdysozoa</taxon>
        <taxon>Nematoda</taxon>
        <taxon>Chromadorea</taxon>
        <taxon>Rhabditida</taxon>
        <taxon>Spirurina</taxon>
        <taxon>Spiruromorpha</taxon>
        <taxon>Filarioidea</taxon>
        <taxon>Onchocercidae</taxon>
        <taxon>Wuchereria</taxon>
    </lineage>
</organism>
<dbReference type="Proteomes" id="UP000004810">
    <property type="component" value="Unassembled WGS sequence"/>
</dbReference>
<keyword evidence="1" id="KW-0472">Membrane</keyword>
<protein>
    <submittedName>
        <fullName evidence="2">Uncharacterized protein</fullName>
    </submittedName>
</protein>
<name>J9EYN5_WUCBA</name>
<keyword evidence="1" id="KW-1133">Transmembrane helix</keyword>
<evidence type="ECO:0000313" key="3">
    <source>
        <dbReference type="Proteomes" id="UP000004810"/>
    </source>
</evidence>